<dbReference type="SUPFAM" id="SSF47413">
    <property type="entry name" value="lambda repressor-like DNA-binding domains"/>
    <property type="match status" value="1"/>
</dbReference>
<dbReference type="KEGG" id="knv:Pan216_03930"/>
<dbReference type="Proteomes" id="UP000317093">
    <property type="component" value="Chromosome"/>
</dbReference>
<gene>
    <name evidence="1" type="ORF">Pan216_03930</name>
</gene>
<sequence>MIDFDLSPEEALPVMQEYNRRCKPPWSDSELLRKLNEADQFDSPRGRLRRGNDDVSNFAATVEPLAGAEFHGYVPDFAHAGGLDVLGHVNSSFFTNALAGAKYYFVWRLQRSDAHVPDVWIRQCVWGGNWPKNWRARLYRQFRKAPPTARPMRCTLGRDLCPLSGTSVLHQHFDDIGINKWGVLEGFRAPLDEVSLTLGSDDDFDEEDLEGLCDMDDELPSRRFLWRDRKNAEIYQQSRKDQLIVVAYCPALLFGGSKHIAWSEAQQRLLQGIVYELTRPSSRESREHVITDALVNEAGARDDLVRCPLLDRQQRYVVFGGNGSRPGRGYQIVGRTSKGWLHRAGVRHSIPKGSPTRFDAIKNFLDDLDVLSTDLDLTVVGYHSTRNEWKDLPELRSCLRRGFGRDWLDECVIRIYAPEDWRLRWRYFFSKRLGFRWIPESASDKGPFMKAEQETTADIGAADVKQWLREIGWTQKDLADAIGCSLKRVVRHLSGERTTTGFYDDVSVIMSELNET</sequence>
<evidence type="ECO:0000313" key="1">
    <source>
        <dbReference type="EMBL" id="QDU59563.1"/>
    </source>
</evidence>
<dbReference type="GO" id="GO:0003677">
    <property type="term" value="F:DNA binding"/>
    <property type="evidence" value="ECO:0007669"/>
    <property type="project" value="InterPro"/>
</dbReference>
<dbReference type="InterPro" id="IPR001387">
    <property type="entry name" value="Cro/C1-type_HTH"/>
</dbReference>
<dbReference type="EMBL" id="CP036279">
    <property type="protein sequence ID" value="QDU59563.1"/>
    <property type="molecule type" value="Genomic_DNA"/>
</dbReference>
<reference evidence="1 2" key="1">
    <citation type="submission" date="2019-02" db="EMBL/GenBank/DDBJ databases">
        <title>Deep-cultivation of Planctomycetes and their phenomic and genomic characterization uncovers novel biology.</title>
        <authorList>
            <person name="Wiegand S."/>
            <person name="Jogler M."/>
            <person name="Boedeker C."/>
            <person name="Pinto D."/>
            <person name="Vollmers J."/>
            <person name="Rivas-Marin E."/>
            <person name="Kohn T."/>
            <person name="Peeters S.H."/>
            <person name="Heuer A."/>
            <person name="Rast P."/>
            <person name="Oberbeckmann S."/>
            <person name="Bunk B."/>
            <person name="Jeske O."/>
            <person name="Meyerdierks A."/>
            <person name="Storesund J.E."/>
            <person name="Kallscheuer N."/>
            <person name="Luecker S."/>
            <person name="Lage O.M."/>
            <person name="Pohl T."/>
            <person name="Merkel B.J."/>
            <person name="Hornburger P."/>
            <person name="Mueller R.-W."/>
            <person name="Bruemmer F."/>
            <person name="Labrenz M."/>
            <person name="Spormann A.M."/>
            <person name="Op den Camp H."/>
            <person name="Overmann J."/>
            <person name="Amann R."/>
            <person name="Jetten M.S.M."/>
            <person name="Mascher T."/>
            <person name="Medema M.H."/>
            <person name="Devos D.P."/>
            <person name="Kaster A.-K."/>
            <person name="Ovreas L."/>
            <person name="Rohde M."/>
            <person name="Galperin M.Y."/>
            <person name="Jogler C."/>
        </authorList>
    </citation>
    <scope>NUCLEOTIDE SEQUENCE [LARGE SCALE GENOMIC DNA]</scope>
    <source>
        <strain evidence="1 2">Pan216</strain>
    </source>
</reference>
<name>A0A518AXW2_9BACT</name>
<protein>
    <submittedName>
        <fullName evidence="1">Uncharacterized protein</fullName>
    </submittedName>
</protein>
<accession>A0A518AXW2</accession>
<dbReference type="InterPro" id="IPR010982">
    <property type="entry name" value="Lambda_DNA-bd_dom_sf"/>
</dbReference>
<dbReference type="AlphaFoldDB" id="A0A518AXW2"/>
<proteinExistence type="predicted"/>
<organism evidence="1 2">
    <name type="scientific">Kolteria novifilia</name>
    <dbReference type="NCBI Taxonomy" id="2527975"/>
    <lineage>
        <taxon>Bacteria</taxon>
        <taxon>Pseudomonadati</taxon>
        <taxon>Planctomycetota</taxon>
        <taxon>Planctomycetia</taxon>
        <taxon>Kolteriales</taxon>
        <taxon>Kolteriaceae</taxon>
        <taxon>Kolteria</taxon>
    </lineage>
</organism>
<dbReference type="CDD" id="cd00093">
    <property type="entry name" value="HTH_XRE"/>
    <property type="match status" value="1"/>
</dbReference>
<keyword evidence="2" id="KW-1185">Reference proteome</keyword>
<evidence type="ECO:0000313" key="2">
    <source>
        <dbReference type="Proteomes" id="UP000317093"/>
    </source>
</evidence>